<feature type="signal peptide" evidence="1">
    <location>
        <begin position="1"/>
        <end position="15"/>
    </location>
</feature>
<name>A0A8X6QRM1_NEPPI</name>
<reference evidence="2" key="1">
    <citation type="submission" date="2020-08" db="EMBL/GenBank/DDBJ databases">
        <title>Multicomponent nature underlies the extraordinary mechanical properties of spider dragline silk.</title>
        <authorList>
            <person name="Kono N."/>
            <person name="Nakamura H."/>
            <person name="Mori M."/>
            <person name="Yoshida Y."/>
            <person name="Ohtoshi R."/>
            <person name="Malay A.D."/>
            <person name="Moran D.A.P."/>
            <person name="Tomita M."/>
            <person name="Numata K."/>
            <person name="Arakawa K."/>
        </authorList>
    </citation>
    <scope>NUCLEOTIDE SEQUENCE</scope>
</reference>
<feature type="chain" id="PRO_5036463148" description="Secreted protein" evidence="1">
    <location>
        <begin position="16"/>
        <end position="88"/>
    </location>
</feature>
<organism evidence="2 3">
    <name type="scientific">Nephila pilipes</name>
    <name type="common">Giant wood spider</name>
    <name type="synonym">Nephila maculata</name>
    <dbReference type="NCBI Taxonomy" id="299642"/>
    <lineage>
        <taxon>Eukaryota</taxon>
        <taxon>Metazoa</taxon>
        <taxon>Ecdysozoa</taxon>
        <taxon>Arthropoda</taxon>
        <taxon>Chelicerata</taxon>
        <taxon>Arachnida</taxon>
        <taxon>Araneae</taxon>
        <taxon>Araneomorphae</taxon>
        <taxon>Entelegynae</taxon>
        <taxon>Araneoidea</taxon>
        <taxon>Nephilidae</taxon>
        <taxon>Nephila</taxon>
    </lineage>
</organism>
<dbReference type="EMBL" id="BMAW01128987">
    <property type="protein sequence ID" value="GFU28307.1"/>
    <property type="molecule type" value="Genomic_DNA"/>
</dbReference>
<keyword evidence="3" id="KW-1185">Reference proteome</keyword>
<dbReference type="AlphaFoldDB" id="A0A8X6QRM1"/>
<comment type="caution">
    <text evidence="2">The sequence shown here is derived from an EMBL/GenBank/DDBJ whole genome shotgun (WGS) entry which is preliminary data.</text>
</comment>
<dbReference type="Proteomes" id="UP000887013">
    <property type="component" value="Unassembled WGS sequence"/>
</dbReference>
<dbReference type="OrthoDB" id="10385320at2759"/>
<accession>A0A8X6QRM1</accession>
<gene>
    <name evidence="2" type="ORF">NPIL_464051</name>
</gene>
<evidence type="ECO:0008006" key="4">
    <source>
        <dbReference type="Google" id="ProtNLM"/>
    </source>
</evidence>
<evidence type="ECO:0000256" key="1">
    <source>
        <dbReference type="SAM" id="SignalP"/>
    </source>
</evidence>
<sequence>MIACLLQEAIVVVLGWRGPGLVVQSDVCVINSFSVVCLLPAMVAKKAPKCRHPGAEESFNLGVTLYGTQPQLRPSWSEDVTDVRFRCF</sequence>
<keyword evidence="1" id="KW-0732">Signal</keyword>
<evidence type="ECO:0000313" key="2">
    <source>
        <dbReference type="EMBL" id="GFU28307.1"/>
    </source>
</evidence>
<protein>
    <recommendedName>
        <fullName evidence="4">Secreted protein</fullName>
    </recommendedName>
</protein>
<evidence type="ECO:0000313" key="3">
    <source>
        <dbReference type="Proteomes" id="UP000887013"/>
    </source>
</evidence>
<proteinExistence type="predicted"/>